<dbReference type="InterPro" id="IPR037066">
    <property type="entry name" value="Plug_dom_sf"/>
</dbReference>
<dbReference type="NCBIfam" id="TIGR04057">
    <property type="entry name" value="SusC_RagA_signa"/>
    <property type="match status" value="1"/>
</dbReference>
<dbReference type="GO" id="GO:0009279">
    <property type="term" value="C:cell outer membrane"/>
    <property type="evidence" value="ECO:0007669"/>
    <property type="project" value="UniProtKB-SubCell"/>
</dbReference>
<evidence type="ECO:0000256" key="2">
    <source>
        <dbReference type="ARBA" id="ARBA00022448"/>
    </source>
</evidence>
<keyword evidence="11" id="KW-1185">Reference proteome</keyword>
<keyword evidence="3 7" id="KW-1134">Transmembrane beta strand</keyword>
<feature type="signal peptide" evidence="8">
    <location>
        <begin position="1"/>
        <end position="21"/>
    </location>
</feature>
<evidence type="ECO:0000313" key="11">
    <source>
        <dbReference type="Proteomes" id="UP000516764"/>
    </source>
</evidence>
<dbReference type="NCBIfam" id="TIGR04056">
    <property type="entry name" value="OMP_RagA_SusC"/>
    <property type="match status" value="1"/>
</dbReference>
<gene>
    <name evidence="10" type="ORF">H9I45_05070</name>
</gene>
<keyword evidence="6 7" id="KW-0998">Cell outer membrane</keyword>
<evidence type="ECO:0000256" key="6">
    <source>
        <dbReference type="ARBA" id="ARBA00023237"/>
    </source>
</evidence>
<comment type="similarity">
    <text evidence="7">Belongs to the TonB-dependent receptor family.</text>
</comment>
<evidence type="ECO:0000256" key="8">
    <source>
        <dbReference type="SAM" id="SignalP"/>
    </source>
</evidence>
<dbReference type="AlphaFoldDB" id="A0A7L8AJ39"/>
<dbReference type="Proteomes" id="UP000516764">
    <property type="component" value="Chromosome"/>
</dbReference>
<keyword evidence="2 7" id="KW-0813">Transport</keyword>
<organism evidence="10 11">
    <name type="scientific">Polaribacter haliotis</name>
    <dbReference type="NCBI Taxonomy" id="1888915"/>
    <lineage>
        <taxon>Bacteria</taxon>
        <taxon>Pseudomonadati</taxon>
        <taxon>Bacteroidota</taxon>
        <taxon>Flavobacteriia</taxon>
        <taxon>Flavobacteriales</taxon>
        <taxon>Flavobacteriaceae</taxon>
    </lineage>
</organism>
<sequence length="1004" mass="110956">MKKMYLLFIGICFLAITNTVAQNKTIKGTVVDEFSVPIPGVNILEKGTLNGVSTDFDGNYTINTKESAVLVFSYIGYKTLEVTVSNQQEINVTLKEDASQLDEIVIVGYGTQKRQEVTGSVAVADLKTYKDVPVNNILETVKGTVAGLNVGSINSAGAVASLSIRGQNSVGAGNGPLIVLDGVVYNGSLSDVPTNDIESFTVLKDASAAAVYGSRSANGVILIQTKRGRGKDGKPLFSVNVTTGVTKELNRLDLYDGPGYLQRVLDMRADAGLDADPNLINTYLTDIERENYEATPNHTPTLSQPFDPFIRTGFSTKADLSISNSTEKSNYYISASVTDQQGVVLNDNFKNLTGRINLNSDLTDWFTLGVKTSYSFRDFSGISPPLDQATSLSPYASLYEEDGTTPVFFPQTTTSLRNPLLFIPTSDRDFRNNLTGLVSGVFKIPGIEGLKYTVNFSNSLRWSENNVFYNEKTVQGLSPRGTGSRSYSRTSDQLLDNIINYNRTFDKHRINLTLLHSKESTKYESVNASGSGFDNSVLGDYKLEDAQNQSVSTGGGEYGGVGQMARLNYTYDDKYSLTGTFRRDGFSGFSKNKKYGNFYSVGANWNIYKESFLNNSNVLSALSLKASYGSTGNQAINPYQTLAKVATSKFVYAGDNSYTVTQRISSLAQNNLGWEKTTGLNLRLDFGFFNDRISGYVEGYKTQTNDLIFNLGLPAASGAGSILSNIGQIDNKGLEIALSTINVDKEDFRWTSDFAFSLNRNKVVSILGEDNDGDGVEDDLINSGYFIGKTLGTVYWYENQGIYQQSDVDNGTILDGMRPGDYILEDVDSDGRITSDKDRQFLGDTNPNFRWSLTNTLKYKKFSLLTYFYSIWGGNGHFLSNSDTPYFDFTAGRRDLNHPVYDYWTPTNTNAYYPRPGYRNTARYRASKYVDRSFIKLQKVALSYDMSEIVKPIGLQGLRLTLSGDNLFTYAPHWKGLDPETNQGNTWTSRPSLRTYLLTCSFNF</sequence>
<dbReference type="SUPFAM" id="SSF56935">
    <property type="entry name" value="Porins"/>
    <property type="match status" value="1"/>
</dbReference>
<reference evidence="10 11" key="1">
    <citation type="journal article" date="2016" name="Int. J. Syst. Evol. Microbiol.">
        <title>Polaribacter haliotis sp. nov., isolated from the gut of abalone Haliotis discus hannai.</title>
        <authorList>
            <person name="Kim Y.O."/>
            <person name="Park I.S."/>
            <person name="Park S."/>
            <person name="Nam B.H."/>
            <person name="Park J.M."/>
            <person name="Kim D.G."/>
            <person name="Yoon J.H."/>
        </authorList>
    </citation>
    <scope>NUCLEOTIDE SEQUENCE [LARGE SCALE GENOMIC DNA]</scope>
    <source>
        <strain evidence="10 11">KCTC 52418</strain>
    </source>
</reference>
<keyword evidence="8" id="KW-0732">Signal</keyword>
<dbReference type="SUPFAM" id="SSF49464">
    <property type="entry name" value="Carboxypeptidase regulatory domain-like"/>
    <property type="match status" value="1"/>
</dbReference>
<dbReference type="Gene3D" id="2.40.170.20">
    <property type="entry name" value="TonB-dependent receptor, beta-barrel domain"/>
    <property type="match status" value="1"/>
</dbReference>
<keyword evidence="5 7" id="KW-0472">Membrane</keyword>
<dbReference type="PROSITE" id="PS52016">
    <property type="entry name" value="TONB_DEPENDENT_REC_3"/>
    <property type="match status" value="1"/>
</dbReference>
<evidence type="ECO:0000256" key="1">
    <source>
        <dbReference type="ARBA" id="ARBA00004571"/>
    </source>
</evidence>
<dbReference type="Gene3D" id="2.170.130.10">
    <property type="entry name" value="TonB-dependent receptor, plug domain"/>
    <property type="match status" value="1"/>
</dbReference>
<evidence type="ECO:0000256" key="5">
    <source>
        <dbReference type="ARBA" id="ARBA00023136"/>
    </source>
</evidence>
<feature type="domain" description="TonB-dependent receptor plug" evidence="9">
    <location>
        <begin position="114"/>
        <end position="220"/>
    </location>
</feature>
<dbReference type="FunFam" id="2.60.40.1120:FF:000003">
    <property type="entry name" value="Outer membrane protein Omp121"/>
    <property type="match status" value="1"/>
</dbReference>
<dbReference type="KEGG" id="phal:H9I45_05070"/>
<feature type="chain" id="PRO_5032821754" evidence="8">
    <location>
        <begin position="22"/>
        <end position="1004"/>
    </location>
</feature>
<keyword evidence="4 7" id="KW-0812">Transmembrane</keyword>
<comment type="subcellular location">
    <subcellularLocation>
        <location evidence="1 7">Cell outer membrane</location>
        <topology evidence="1 7">Multi-pass membrane protein</topology>
    </subcellularLocation>
</comment>
<evidence type="ECO:0000256" key="4">
    <source>
        <dbReference type="ARBA" id="ARBA00022692"/>
    </source>
</evidence>
<dbReference type="InterPro" id="IPR036942">
    <property type="entry name" value="Beta-barrel_TonB_sf"/>
</dbReference>
<accession>A0A7L8AJ39</accession>
<dbReference type="OrthoDB" id="9768177at2"/>
<dbReference type="InterPro" id="IPR012910">
    <property type="entry name" value="Plug_dom"/>
</dbReference>
<dbReference type="InterPro" id="IPR023996">
    <property type="entry name" value="TonB-dep_OMP_SusC/RagA"/>
</dbReference>
<evidence type="ECO:0000256" key="7">
    <source>
        <dbReference type="PROSITE-ProRule" id="PRU01360"/>
    </source>
</evidence>
<dbReference type="EMBL" id="CP061813">
    <property type="protein sequence ID" value="QOD61819.1"/>
    <property type="molecule type" value="Genomic_DNA"/>
</dbReference>
<proteinExistence type="inferred from homology"/>
<evidence type="ECO:0000256" key="3">
    <source>
        <dbReference type="ARBA" id="ARBA00022452"/>
    </source>
</evidence>
<protein>
    <submittedName>
        <fullName evidence="10">SusC/RagA family TonB-linked outer membrane protein</fullName>
    </submittedName>
</protein>
<dbReference type="InterPro" id="IPR023997">
    <property type="entry name" value="TonB-dep_OMP_SusC/RagA_CS"/>
</dbReference>
<dbReference type="InterPro" id="IPR039426">
    <property type="entry name" value="TonB-dep_rcpt-like"/>
</dbReference>
<dbReference type="InterPro" id="IPR008969">
    <property type="entry name" value="CarboxyPept-like_regulatory"/>
</dbReference>
<dbReference type="Pfam" id="PF13715">
    <property type="entry name" value="CarbopepD_reg_2"/>
    <property type="match status" value="1"/>
</dbReference>
<dbReference type="Pfam" id="PF07715">
    <property type="entry name" value="Plug"/>
    <property type="match status" value="1"/>
</dbReference>
<name>A0A7L8AJ39_9FLAO</name>
<evidence type="ECO:0000259" key="9">
    <source>
        <dbReference type="Pfam" id="PF07715"/>
    </source>
</evidence>
<dbReference type="Gene3D" id="2.60.40.1120">
    <property type="entry name" value="Carboxypeptidase-like, regulatory domain"/>
    <property type="match status" value="1"/>
</dbReference>
<dbReference type="RefSeq" id="WP_088352977.1">
    <property type="nucleotide sequence ID" value="NZ_CP061813.1"/>
</dbReference>
<evidence type="ECO:0000313" key="10">
    <source>
        <dbReference type="EMBL" id="QOD61819.1"/>
    </source>
</evidence>